<evidence type="ECO:0000256" key="1">
    <source>
        <dbReference type="SAM" id="MobiDB-lite"/>
    </source>
</evidence>
<sequence>MSLSSKKVLLLAGAWCVTVGVAYFAGSSLTESGEGTTAAATARPGTSSGGAKTFIIDSSQADKTAAILGSAGADESGELSGGAGGVTLNQAVAAYLANPGSRLARQQLSLMIQSLGADEISGALAMIEEMPAGSNRDRLLAELVGQWATYDPQAAIVYAQSLPSMQLSNFALNEALQGWARVDPQNALAWWSSDANTVSGREGNRQLDSILRGYSELDPFGAFQYVSAMSEDSVEGRRLKNRAIETVVDSMLEQGRLTDALAWTSQLPAGETQTAALSEILEDWTRYDPDAASAYLETLSGRDDYSELRNSMLRSWTRSDPASVADYISGMDAEDPDVGRLTTMLVAEWGRYDLAAAGEWLNSQPANEETDRAVAMFTFQAASEDPAGAMTWAESITSDQMKGRLMNRVASEWKAQDPEAFAEYLKSADIPDTLKAELENVQPSGSNRRGGFFWGGRPPR</sequence>
<dbReference type="RefSeq" id="WP_185676953.1">
    <property type="nucleotide sequence ID" value="NZ_JACHVB010000060.1"/>
</dbReference>
<keyword evidence="3" id="KW-1185">Reference proteome</keyword>
<proteinExistence type="predicted"/>
<dbReference type="Proteomes" id="UP000546464">
    <property type="component" value="Unassembled WGS sequence"/>
</dbReference>
<reference evidence="2 3" key="1">
    <citation type="submission" date="2020-07" db="EMBL/GenBank/DDBJ databases">
        <authorList>
            <person name="Feng X."/>
        </authorList>
    </citation>
    <scope>NUCLEOTIDE SEQUENCE [LARGE SCALE GENOMIC DNA]</scope>
    <source>
        <strain evidence="2 3">JCM31066</strain>
    </source>
</reference>
<dbReference type="AlphaFoldDB" id="A0A842HKH1"/>
<dbReference type="EMBL" id="JACHVB010000060">
    <property type="protein sequence ID" value="MBC2596036.1"/>
    <property type="molecule type" value="Genomic_DNA"/>
</dbReference>
<organism evidence="2 3">
    <name type="scientific">Ruficoccus amylovorans</name>
    <dbReference type="NCBI Taxonomy" id="1804625"/>
    <lineage>
        <taxon>Bacteria</taxon>
        <taxon>Pseudomonadati</taxon>
        <taxon>Verrucomicrobiota</taxon>
        <taxon>Opitutia</taxon>
        <taxon>Puniceicoccales</taxon>
        <taxon>Cerasicoccaceae</taxon>
        <taxon>Ruficoccus</taxon>
    </lineage>
</organism>
<accession>A0A842HKH1</accession>
<evidence type="ECO:0000313" key="2">
    <source>
        <dbReference type="EMBL" id="MBC2596036.1"/>
    </source>
</evidence>
<gene>
    <name evidence="2" type="ORF">H5P28_17350</name>
</gene>
<protein>
    <submittedName>
        <fullName evidence="2">Uncharacterized protein</fullName>
    </submittedName>
</protein>
<name>A0A842HKH1_9BACT</name>
<comment type="caution">
    <text evidence="2">The sequence shown here is derived from an EMBL/GenBank/DDBJ whole genome shotgun (WGS) entry which is preliminary data.</text>
</comment>
<feature type="region of interest" description="Disordered" evidence="1">
    <location>
        <begin position="441"/>
        <end position="460"/>
    </location>
</feature>
<evidence type="ECO:0000313" key="3">
    <source>
        <dbReference type="Proteomes" id="UP000546464"/>
    </source>
</evidence>
<feature type="compositionally biased region" description="Low complexity" evidence="1">
    <location>
        <begin position="449"/>
        <end position="460"/>
    </location>
</feature>